<dbReference type="AlphaFoldDB" id="A0A7Z1AXV2"/>
<dbReference type="Proteomes" id="UP000185696">
    <property type="component" value="Unassembled WGS sequence"/>
</dbReference>
<reference evidence="1 2" key="1">
    <citation type="submission" date="2016-12" db="EMBL/GenBank/DDBJ databases">
        <title>The draft genome sequence of Actinophytocola xinjiangensis.</title>
        <authorList>
            <person name="Wang W."/>
            <person name="Yuan L."/>
        </authorList>
    </citation>
    <scope>NUCLEOTIDE SEQUENCE [LARGE SCALE GENOMIC DNA]</scope>
    <source>
        <strain evidence="1 2">CGMCC 4.4663</strain>
    </source>
</reference>
<dbReference type="Gene3D" id="1.10.287.1060">
    <property type="entry name" value="ESAT-6-like"/>
    <property type="match status" value="1"/>
</dbReference>
<dbReference type="OrthoDB" id="5244663at2"/>
<evidence type="ECO:0000313" key="1">
    <source>
        <dbReference type="EMBL" id="OLF09686.1"/>
    </source>
</evidence>
<sequence length="99" mass="10872">MAEWRGIESRDGEDLVKSVVSDANTLTDYGDGLTLIIRHIDTAIGTMVWHGADRIAFENDWTARVKPELDQMVTLLRDSAHRLTSLAVAQARVSGVAHG</sequence>
<comment type="caution">
    <text evidence="1">The sequence shown here is derived from an EMBL/GenBank/DDBJ whole genome shotgun (WGS) entry which is preliminary data.</text>
</comment>
<gene>
    <name evidence="1" type="ORF">BLA60_18000</name>
</gene>
<evidence type="ECO:0000313" key="2">
    <source>
        <dbReference type="Proteomes" id="UP000185696"/>
    </source>
</evidence>
<dbReference type="RefSeq" id="WP_075134077.1">
    <property type="nucleotide sequence ID" value="NZ_MSIF01000008.1"/>
</dbReference>
<accession>A0A7Z1AXV2</accession>
<evidence type="ECO:0008006" key="3">
    <source>
        <dbReference type="Google" id="ProtNLM"/>
    </source>
</evidence>
<organism evidence="1 2">
    <name type="scientific">Actinophytocola xinjiangensis</name>
    <dbReference type="NCBI Taxonomy" id="485602"/>
    <lineage>
        <taxon>Bacteria</taxon>
        <taxon>Bacillati</taxon>
        <taxon>Actinomycetota</taxon>
        <taxon>Actinomycetes</taxon>
        <taxon>Pseudonocardiales</taxon>
        <taxon>Pseudonocardiaceae</taxon>
    </lineage>
</organism>
<keyword evidence="2" id="KW-1185">Reference proteome</keyword>
<proteinExistence type="predicted"/>
<protein>
    <recommendedName>
        <fullName evidence="3">WXG100 family type VII secretion target</fullName>
    </recommendedName>
</protein>
<name>A0A7Z1AXV2_9PSEU</name>
<dbReference type="EMBL" id="MSIF01000008">
    <property type="protein sequence ID" value="OLF09686.1"/>
    <property type="molecule type" value="Genomic_DNA"/>
</dbReference>